<name>A0A9D5C9H9_9LILI</name>
<reference evidence="1" key="1">
    <citation type="submission" date="2021-03" db="EMBL/GenBank/DDBJ databases">
        <authorList>
            <person name="Li Z."/>
            <person name="Yang C."/>
        </authorList>
    </citation>
    <scope>NUCLEOTIDE SEQUENCE</scope>
    <source>
        <strain evidence="1">Dzin_1.0</strain>
        <tissue evidence="1">Leaf</tissue>
    </source>
</reference>
<dbReference type="GO" id="GO:0016705">
    <property type="term" value="F:oxidoreductase activity, acting on paired donors, with incorporation or reduction of molecular oxygen"/>
    <property type="evidence" value="ECO:0007669"/>
    <property type="project" value="InterPro"/>
</dbReference>
<dbReference type="AlphaFoldDB" id="A0A9D5C9H9"/>
<dbReference type="SUPFAM" id="SSF48264">
    <property type="entry name" value="Cytochrome P450"/>
    <property type="match status" value="1"/>
</dbReference>
<gene>
    <name evidence="1" type="ORF">J5N97_025419</name>
</gene>
<protein>
    <recommendedName>
        <fullName evidence="3">Cytochrome P450</fullName>
    </recommendedName>
</protein>
<sequence>MDLQGVQQKMMQHKEKLDALLRTVIDRKERTVNNCGDQEKAQDFLQVMLELVKKEDPHEQLTVDNIKGLFTNIITGGTDTTSTTIEWATAEMLGKPETIRKAQEELDSVVGKEEIVDESHLPKLPYLEALVNETLRLHPPVPLLLPRYPTATCSIGGYTIPKGTKVFINVWSIHRDPTVWENPLEFKPKRFLAGMSKCDYYDELVKD</sequence>
<dbReference type="Proteomes" id="UP001085076">
    <property type="component" value="Miscellaneous, Linkage group lg07"/>
</dbReference>
<dbReference type="PANTHER" id="PTHR47951">
    <property type="entry name" value="OS08G0547900 PROTEIN"/>
    <property type="match status" value="1"/>
</dbReference>
<keyword evidence="2" id="KW-1185">Reference proteome</keyword>
<dbReference type="PRINTS" id="PR00463">
    <property type="entry name" value="EP450I"/>
</dbReference>
<dbReference type="PANTHER" id="PTHR47951:SF3">
    <property type="entry name" value="CYTOCHROME P450, FAMILY 706, SUBFAMILY A, POLYPEPTIDE 4"/>
    <property type="match status" value="1"/>
</dbReference>
<dbReference type="Pfam" id="PF00067">
    <property type="entry name" value="p450"/>
    <property type="match status" value="1"/>
</dbReference>
<proteinExistence type="predicted"/>
<dbReference type="InterPro" id="IPR036396">
    <property type="entry name" value="Cyt_P450_sf"/>
</dbReference>
<evidence type="ECO:0000313" key="1">
    <source>
        <dbReference type="EMBL" id="KAJ0968502.1"/>
    </source>
</evidence>
<dbReference type="InterPro" id="IPR002401">
    <property type="entry name" value="Cyt_P450_E_grp-I"/>
</dbReference>
<dbReference type="GO" id="GO:0004497">
    <property type="term" value="F:monooxygenase activity"/>
    <property type="evidence" value="ECO:0007669"/>
    <property type="project" value="InterPro"/>
</dbReference>
<dbReference type="GO" id="GO:0005506">
    <property type="term" value="F:iron ion binding"/>
    <property type="evidence" value="ECO:0007669"/>
    <property type="project" value="InterPro"/>
</dbReference>
<reference evidence="1" key="2">
    <citation type="journal article" date="2022" name="Hortic Res">
        <title>The genome of Dioscorea zingiberensis sheds light on the biosynthesis, origin and evolution of the medicinally important diosgenin saponins.</title>
        <authorList>
            <person name="Li Y."/>
            <person name="Tan C."/>
            <person name="Li Z."/>
            <person name="Guo J."/>
            <person name="Li S."/>
            <person name="Chen X."/>
            <person name="Wang C."/>
            <person name="Dai X."/>
            <person name="Yang H."/>
            <person name="Song W."/>
            <person name="Hou L."/>
            <person name="Xu J."/>
            <person name="Tong Z."/>
            <person name="Xu A."/>
            <person name="Yuan X."/>
            <person name="Wang W."/>
            <person name="Yang Q."/>
            <person name="Chen L."/>
            <person name="Sun Z."/>
            <person name="Wang K."/>
            <person name="Pan B."/>
            <person name="Chen J."/>
            <person name="Bao Y."/>
            <person name="Liu F."/>
            <person name="Qi X."/>
            <person name="Gang D.R."/>
            <person name="Wen J."/>
            <person name="Li J."/>
        </authorList>
    </citation>
    <scope>NUCLEOTIDE SEQUENCE</scope>
    <source>
        <strain evidence="1">Dzin_1.0</strain>
    </source>
</reference>
<comment type="caution">
    <text evidence="1">The sequence shown here is derived from an EMBL/GenBank/DDBJ whole genome shotgun (WGS) entry which is preliminary data.</text>
</comment>
<evidence type="ECO:0000313" key="2">
    <source>
        <dbReference type="Proteomes" id="UP001085076"/>
    </source>
</evidence>
<dbReference type="PRINTS" id="PR00385">
    <property type="entry name" value="P450"/>
</dbReference>
<dbReference type="GO" id="GO:0020037">
    <property type="term" value="F:heme binding"/>
    <property type="evidence" value="ECO:0007669"/>
    <property type="project" value="InterPro"/>
</dbReference>
<dbReference type="OrthoDB" id="6764281at2759"/>
<evidence type="ECO:0008006" key="3">
    <source>
        <dbReference type="Google" id="ProtNLM"/>
    </source>
</evidence>
<organism evidence="1 2">
    <name type="scientific">Dioscorea zingiberensis</name>
    <dbReference type="NCBI Taxonomy" id="325984"/>
    <lineage>
        <taxon>Eukaryota</taxon>
        <taxon>Viridiplantae</taxon>
        <taxon>Streptophyta</taxon>
        <taxon>Embryophyta</taxon>
        <taxon>Tracheophyta</taxon>
        <taxon>Spermatophyta</taxon>
        <taxon>Magnoliopsida</taxon>
        <taxon>Liliopsida</taxon>
        <taxon>Dioscoreales</taxon>
        <taxon>Dioscoreaceae</taxon>
        <taxon>Dioscorea</taxon>
    </lineage>
</organism>
<accession>A0A9D5C9H9</accession>
<dbReference type="EMBL" id="JAGGNH010000007">
    <property type="protein sequence ID" value="KAJ0968502.1"/>
    <property type="molecule type" value="Genomic_DNA"/>
</dbReference>
<dbReference type="InterPro" id="IPR001128">
    <property type="entry name" value="Cyt_P450"/>
</dbReference>
<dbReference type="Gene3D" id="1.10.630.10">
    <property type="entry name" value="Cytochrome P450"/>
    <property type="match status" value="1"/>
</dbReference>